<gene>
    <name evidence="1" type="ORF">MRK42_06400</name>
</gene>
<name>A0AAU6TBQ3_9GAMM</name>
<dbReference type="RefSeq" id="WP_058060093.1">
    <property type="nucleotide sequence ID" value="NZ_CP095328.1"/>
</dbReference>
<protein>
    <submittedName>
        <fullName evidence="1">Uncharacterized protein</fullName>
    </submittedName>
</protein>
<sequence>MKIDTNNIKDVDLKNHLHFKIVIVGTSNRKGSGRNNCSGYNINKHIFNGMSVDEYQNMIIENFSKSDPQYSLTKHLKYDIEKGFIELHGI</sequence>
<accession>A0AAU6TBQ3</accession>
<proteinExistence type="predicted"/>
<evidence type="ECO:0000313" key="1">
    <source>
        <dbReference type="EMBL" id="XAG42609.1"/>
    </source>
</evidence>
<reference evidence="1" key="1">
    <citation type="submission" date="2022-03" db="EMBL/GenBank/DDBJ databases">
        <title>Sea Food Isolates.</title>
        <authorList>
            <person name="Li C."/>
        </authorList>
    </citation>
    <scope>NUCLEOTIDE SEQUENCE</scope>
    <source>
        <strain evidence="1">19NY04SH05-1</strain>
    </source>
</reference>
<dbReference type="AlphaFoldDB" id="A0AAU6TBQ3"/>
<dbReference type="EMBL" id="CP095328">
    <property type="protein sequence ID" value="XAG42609.1"/>
    <property type="molecule type" value="Genomic_DNA"/>
</dbReference>
<organism evidence="1">
    <name type="scientific">Aeromonas sp. 19NY04SH05-1</name>
    <dbReference type="NCBI Taxonomy" id="2920537"/>
    <lineage>
        <taxon>Bacteria</taxon>
        <taxon>Pseudomonadati</taxon>
        <taxon>Pseudomonadota</taxon>
        <taxon>Gammaproteobacteria</taxon>
        <taxon>Aeromonadales</taxon>
        <taxon>Aeromonadaceae</taxon>
        <taxon>Aeromonas</taxon>
    </lineage>
</organism>